<keyword evidence="3 6" id="KW-0067">ATP-binding</keyword>
<dbReference type="Pfam" id="PF00005">
    <property type="entry name" value="ABC_tran"/>
    <property type="match status" value="1"/>
</dbReference>
<evidence type="ECO:0000313" key="7">
    <source>
        <dbReference type="Proteomes" id="UP000321234"/>
    </source>
</evidence>
<dbReference type="Proteomes" id="UP000321234">
    <property type="component" value="Unassembled WGS sequence"/>
</dbReference>
<dbReference type="EMBL" id="VKAC01000009">
    <property type="protein sequence ID" value="TXR55316.1"/>
    <property type="molecule type" value="Genomic_DNA"/>
</dbReference>
<dbReference type="GO" id="GO:0016887">
    <property type="term" value="F:ATP hydrolysis activity"/>
    <property type="evidence" value="ECO:0007669"/>
    <property type="project" value="InterPro"/>
</dbReference>
<evidence type="ECO:0000259" key="5">
    <source>
        <dbReference type="PROSITE" id="PS50893"/>
    </source>
</evidence>
<dbReference type="InterPro" id="IPR003593">
    <property type="entry name" value="AAA+_ATPase"/>
</dbReference>
<name>A0A5C8ZEH3_9ACTN</name>
<dbReference type="Gene3D" id="3.40.50.300">
    <property type="entry name" value="P-loop containing nucleotide triphosphate hydrolases"/>
    <property type="match status" value="1"/>
</dbReference>
<dbReference type="InterPro" id="IPR027417">
    <property type="entry name" value="P-loop_NTPase"/>
</dbReference>
<dbReference type="PANTHER" id="PTHR42788">
    <property type="entry name" value="TAURINE IMPORT ATP-BINDING PROTEIN-RELATED"/>
    <property type="match status" value="1"/>
</dbReference>
<dbReference type="PANTHER" id="PTHR42788:SF20">
    <property type="entry name" value="ABC TRANSPORTER ATP-BINDING PROTEIN"/>
    <property type="match status" value="1"/>
</dbReference>
<feature type="compositionally biased region" description="Low complexity" evidence="4">
    <location>
        <begin position="265"/>
        <end position="280"/>
    </location>
</feature>
<dbReference type="InterPro" id="IPR017871">
    <property type="entry name" value="ABC_transporter-like_CS"/>
</dbReference>
<keyword evidence="1" id="KW-0813">Transport</keyword>
<dbReference type="PROSITE" id="PS50893">
    <property type="entry name" value="ABC_TRANSPORTER_2"/>
    <property type="match status" value="1"/>
</dbReference>
<dbReference type="SMART" id="SM00382">
    <property type="entry name" value="AAA"/>
    <property type="match status" value="1"/>
</dbReference>
<dbReference type="InterPro" id="IPR050166">
    <property type="entry name" value="ABC_transporter_ATP-bind"/>
</dbReference>
<dbReference type="PROSITE" id="PS00211">
    <property type="entry name" value="ABC_TRANSPORTER_1"/>
    <property type="match status" value="1"/>
</dbReference>
<evidence type="ECO:0000256" key="2">
    <source>
        <dbReference type="ARBA" id="ARBA00022741"/>
    </source>
</evidence>
<feature type="domain" description="ABC transporter" evidence="5">
    <location>
        <begin position="2"/>
        <end position="245"/>
    </location>
</feature>
<evidence type="ECO:0000256" key="1">
    <source>
        <dbReference type="ARBA" id="ARBA00022448"/>
    </source>
</evidence>
<proteinExistence type="predicted"/>
<comment type="caution">
    <text evidence="6">The sequence shown here is derived from an EMBL/GenBank/DDBJ whole genome shotgun (WGS) entry which is preliminary data.</text>
</comment>
<organism evidence="6 7">
    <name type="scientific">Quadrisphaera setariae</name>
    <dbReference type="NCBI Taxonomy" id="2593304"/>
    <lineage>
        <taxon>Bacteria</taxon>
        <taxon>Bacillati</taxon>
        <taxon>Actinomycetota</taxon>
        <taxon>Actinomycetes</taxon>
        <taxon>Kineosporiales</taxon>
        <taxon>Kineosporiaceae</taxon>
        <taxon>Quadrisphaera</taxon>
    </lineage>
</organism>
<dbReference type="CDD" id="cd03293">
    <property type="entry name" value="ABC_NrtD_SsuB_transporters"/>
    <property type="match status" value="1"/>
</dbReference>
<feature type="compositionally biased region" description="Pro residues" evidence="4">
    <location>
        <begin position="281"/>
        <end position="291"/>
    </location>
</feature>
<evidence type="ECO:0000256" key="3">
    <source>
        <dbReference type="ARBA" id="ARBA00022840"/>
    </source>
</evidence>
<dbReference type="GO" id="GO:0005524">
    <property type="term" value="F:ATP binding"/>
    <property type="evidence" value="ECO:0007669"/>
    <property type="project" value="UniProtKB-KW"/>
</dbReference>
<gene>
    <name evidence="6" type="ORF">FMM08_15745</name>
</gene>
<dbReference type="SUPFAM" id="SSF52540">
    <property type="entry name" value="P-loop containing nucleoside triphosphate hydrolases"/>
    <property type="match status" value="1"/>
</dbReference>
<keyword evidence="7" id="KW-1185">Reference proteome</keyword>
<dbReference type="AlphaFoldDB" id="A0A5C8ZEH3"/>
<reference evidence="6 7" key="1">
    <citation type="submission" date="2019-07" db="EMBL/GenBank/DDBJ databases">
        <title>Quadrisphaera sp. strain DD2A genome sequencing and assembly.</title>
        <authorList>
            <person name="Kim I."/>
        </authorList>
    </citation>
    <scope>NUCLEOTIDE SEQUENCE [LARGE SCALE GENOMIC DNA]</scope>
    <source>
        <strain evidence="6 7">DD2A</strain>
    </source>
</reference>
<dbReference type="InterPro" id="IPR003439">
    <property type="entry name" value="ABC_transporter-like_ATP-bd"/>
</dbReference>
<keyword evidence="2" id="KW-0547">Nucleotide-binding</keyword>
<evidence type="ECO:0000256" key="4">
    <source>
        <dbReference type="SAM" id="MobiDB-lite"/>
    </source>
</evidence>
<sequence length="291" mass="30488">MIDVRGLRRAYPGAAGRGPVQALAGLDLHVPEGSFTSVIGPSGCGKSTLLRAVAGLEDPDDGEVLVCGRPPGAAAADKEIGLVPQTPALLPWLTVRGNVELPARVNRAADRRRSRGGAAVQRGDAAEVLREVGLGQVLDRYPHELSGGMQQRVALARAVAMRPRVLLLDEPFSAVDEITREALRRQLLALWEHVRTTVLFVTHSVREAVVLSDTVVVMAGPPGRVVDVVDVGLPRPRAGADLGGPAMHAVEDRLRRELAAAWAAGTPDGAPAGFPETPAAPSAPEPPGGLR</sequence>
<accession>A0A5C8ZEH3</accession>
<protein>
    <submittedName>
        <fullName evidence="6">ABC transporter ATP-binding protein</fullName>
    </submittedName>
</protein>
<dbReference type="OrthoDB" id="4310860at2"/>
<feature type="region of interest" description="Disordered" evidence="4">
    <location>
        <begin position="265"/>
        <end position="291"/>
    </location>
</feature>
<evidence type="ECO:0000313" key="6">
    <source>
        <dbReference type="EMBL" id="TXR55316.1"/>
    </source>
</evidence>